<dbReference type="InterPro" id="IPR032466">
    <property type="entry name" value="Metal_Hydrolase"/>
</dbReference>
<evidence type="ECO:0000256" key="7">
    <source>
        <dbReference type="PIRSR" id="PIRSR038994-2"/>
    </source>
</evidence>
<sequence>MIIQSKRIWIAGQFIAAQLEIQEGKILRVLPYGSRQADEDCGNDRIVPGFIDIHTHGAYNFDTNDGEPEGLREWMRRIPEEGVTSILPTTVTQMPDVLEKAVANVAAVAREGYEGAQMLGIHFEGPYLDMEYKGAQPPEAIARATVEQFKRYQEAAEGMIKYITLAPEHDEDFALTRYCSQNGVVVSMGHSSATYEQALLGIANGATSMTHVYNGMTLYHHRKPGLVGTALRVRDIYGEVICDGCHSHLAALNNFFTAKGRDYSIMISDSLRAKHCPPGGAYQLGGHDIEIGEDGLARLKGTETIAGSTLFLNRGLKILVEEAMVPFDAALNSCTINPARCLGVDDRKGRIAAGLDADLVRLADDYGVLQTWCRGAKML</sequence>
<gene>
    <name evidence="10" type="primary">nagA</name>
    <name evidence="10" type="ORF">DWV29_04385</name>
</gene>
<dbReference type="GO" id="GO:0006046">
    <property type="term" value="P:N-acetylglucosamine catabolic process"/>
    <property type="evidence" value="ECO:0007669"/>
    <property type="project" value="TreeGrafter"/>
</dbReference>
<evidence type="ECO:0000256" key="4">
    <source>
        <dbReference type="ARBA" id="ARBA00023277"/>
    </source>
</evidence>
<dbReference type="InterPro" id="IPR011059">
    <property type="entry name" value="Metal-dep_hydrolase_composite"/>
</dbReference>
<comment type="cofactor">
    <cofactor evidence="8">
        <name>a divalent metal cation</name>
        <dbReference type="ChEBI" id="CHEBI:60240"/>
    </cofactor>
    <text evidence="8">Binds 1 divalent metal cation per subunit.</text>
</comment>
<keyword evidence="3 5" id="KW-0378">Hydrolase</keyword>
<dbReference type="EMBL" id="QSBM01000002">
    <property type="protein sequence ID" value="RGX32032.1"/>
    <property type="molecule type" value="Genomic_DNA"/>
</dbReference>
<proteinExistence type="inferred from homology"/>
<reference evidence="10 11" key="1">
    <citation type="submission" date="2018-08" db="EMBL/GenBank/DDBJ databases">
        <title>A genome reference for cultivated species of the human gut microbiota.</title>
        <authorList>
            <person name="Zou Y."/>
            <person name="Xue W."/>
            <person name="Luo G."/>
        </authorList>
    </citation>
    <scope>NUCLEOTIDE SEQUENCE [LARGE SCALE GENOMIC DNA]</scope>
    <source>
        <strain evidence="10 11">AF04-15</strain>
    </source>
</reference>
<feature type="binding site" evidence="7">
    <location>
        <begin position="214"/>
        <end position="215"/>
    </location>
    <ligand>
        <name>substrate</name>
    </ligand>
</feature>
<comment type="similarity">
    <text evidence="1 5">Belongs to the metallo-dependent hydrolases superfamily. NagA family.</text>
</comment>
<feature type="binding site" evidence="8">
    <location>
        <position position="211"/>
    </location>
    <ligand>
        <name>Zn(2+)</name>
        <dbReference type="ChEBI" id="CHEBI:29105"/>
    </ligand>
</feature>
<dbReference type="AlphaFoldDB" id="A0A413FJL3"/>
<accession>A0A413FJL3</accession>
<evidence type="ECO:0000256" key="5">
    <source>
        <dbReference type="PIRNR" id="PIRNR038994"/>
    </source>
</evidence>
<organism evidence="10 11">
    <name type="scientific">Enterocloster asparagiformis</name>
    <dbReference type="NCBI Taxonomy" id="333367"/>
    <lineage>
        <taxon>Bacteria</taxon>
        <taxon>Bacillati</taxon>
        <taxon>Bacillota</taxon>
        <taxon>Clostridia</taxon>
        <taxon>Lachnospirales</taxon>
        <taxon>Lachnospiraceae</taxon>
        <taxon>Enterocloster</taxon>
    </lineage>
</organism>
<dbReference type="Gene3D" id="3.20.20.140">
    <property type="entry name" value="Metal-dependent hydrolases"/>
    <property type="match status" value="1"/>
</dbReference>
<dbReference type="InterPro" id="IPR006680">
    <property type="entry name" value="Amidohydro-rel"/>
</dbReference>
<evidence type="ECO:0000313" key="11">
    <source>
        <dbReference type="Proteomes" id="UP000283880"/>
    </source>
</evidence>
<feature type="binding site" evidence="8">
    <location>
        <position position="190"/>
    </location>
    <ligand>
        <name>Zn(2+)</name>
        <dbReference type="ChEBI" id="CHEBI:29105"/>
    </ligand>
</feature>
<feature type="binding site" evidence="8">
    <location>
        <position position="124"/>
    </location>
    <ligand>
        <name>Zn(2+)</name>
        <dbReference type="ChEBI" id="CHEBI:29105"/>
    </ligand>
</feature>
<evidence type="ECO:0000256" key="6">
    <source>
        <dbReference type="PIRSR" id="PIRSR038994-1"/>
    </source>
</evidence>
<evidence type="ECO:0000256" key="2">
    <source>
        <dbReference type="ARBA" id="ARBA00022723"/>
    </source>
</evidence>
<feature type="active site" description="Proton donor/acceptor" evidence="6">
    <location>
        <position position="269"/>
    </location>
</feature>
<dbReference type="Pfam" id="PF01979">
    <property type="entry name" value="Amidohydro_1"/>
    <property type="match status" value="1"/>
</dbReference>
<dbReference type="PANTHER" id="PTHR11113:SF14">
    <property type="entry name" value="N-ACETYLGLUCOSAMINE-6-PHOSPHATE DEACETYLASE"/>
    <property type="match status" value="1"/>
</dbReference>
<evidence type="ECO:0000256" key="3">
    <source>
        <dbReference type="ARBA" id="ARBA00022801"/>
    </source>
</evidence>
<dbReference type="SUPFAM" id="SSF51556">
    <property type="entry name" value="Metallo-dependent hydrolases"/>
    <property type="match status" value="1"/>
</dbReference>
<feature type="binding site" evidence="7">
    <location>
        <position position="222"/>
    </location>
    <ligand>
        <name>substrate</name>
    </ligand>
</feature>
<dbReference type="PANTHER" id="PTHR11113">
    <property type="entry name" value="N-ACETYLGLUCOSAMINE-6-PHOSPHATE DEACETYLASE"/>
    <property type="match status" value="1"/>
</dbReference>
<dbReference type="Proteomes" id="UP000283880">
    <property type="component" value="Unassembled WGS sequence"/>
</dbReference>
<feature type="binding site" evidence="7">
    <location>
        <begin position="305"/>
        <end position="307"/>
    </location>
    <ligand>
        <name>substrate</name>
    </ligand>
</feature>
<dbReference type="RefSeq" id="WP_007713860.1">
    <property type="nucleotide sequence ID" value="NZ_JAWRJJ010000398.1"/>
</dbReference>
<dbReference type="GO" id="GO:0046872">
    <property type="term" value="F:metal ion binding"/>
    <property type="evidence" value="ECO:0007669"/>
    <property type="project" value="UniProtKB-KW"/>
</dbReference>
<evidence type="ECO:0000259" key="9">
    <source>
        <dbReference type="Pfam" id="PF01979"/>
    </source>
</evidence>
<protein>
    <submittedName>
        <fullName evidence="10">N-acetylglucosamine-6-phosphate deacetylase</fullName>
        <ecNumber evidence="10">3.5.1.25</ecNumber>
    </submittedName>
</protein>
<name>A0A413FJL3_9FIRM</name>
<dbReference type="InterPro" id="IPR003764">
    <property type="entry name" value="GlcNAc_6-P_deAcase"/>
</dbReference>
<dbReference type="OrthoDB" id="9776488at2"/>
<dbReference type="GO" id="GO:0008448">
    <property type="term" value="F:N-acetylglucosamine-6-phosphate deacetylase activity"/>
    <property type="evidence" value="ECO:0007669"/>
    <property type="project" value="UniProtKB-EC"/>
</dbReference>
<dbReference type="Gene3D" id="2.30.40.10">
    <property type="entry name" value="Urease, subunit C, domain 1"/>
    <property type="match status" value="1"/>
</dbReference>
<feature type="binding site" evidence="7">
    <location>
        <position position="135"/>
    </location>
    <ligand>
        <name>substrate</name>
    </ligand>
</feature>
<dbReference type="CDD" id="cd00854">
    <property type="entry name" value="NagA"/>
    <property type="match status" value="1"/>
</dbReference>
<dbReference type="PIRSF" id="PIRSF038994">
    <property type="entry name" value="NagA"/>
    <property type="match status" value="1"/>
</dbReference>
<evidence type="ECO:0000256" key="8">
    <source>
        <dbReference type="PIRSR" id="PIRSR038994-3"/>
    </source>
</evidence>
<keyword evidence="4 5" id="KW-0119">Carbohydrate metabolism</keyword>
<feature type="domain" description="Amidohydrolase-related" evidence="9">
    <location>
        <begin position="46"/>
        <end position="375"/>
    </location>
</feature>
<comment type="caution">
    <text evidence="10">The sequence shown here is derived from an EMBL/GenBank/DDBJ whole genome shotgun (WGS) entry which is preliminary data.</text>
</comment>
<dbReference type="EC" id="3.5.1.25" evidence="10"/>
<keyword evidence="2 8" id="KW-0479">Metal-binding</keyword>
<evidence type="ECO:0000256" key="1">
    <source>
        <dbReference type="ARBA" id="ARBA00010716"/>
    </source>
</evidence>
<dbReference type="NCBIfam" id="TIGR00221">
    <property type="entry name" value="nagA"/>
    <property type="match status" value="1"/>
</dbReference>
<evidence type="ECO:0000313" key="10">
    <source>
        <dbReference type="EMBL" id="RGX32032.1"/>
    </source>
</evidence>
<feature type="binding site" evidence="7">
    <location>
        <position position="246"/>
    </location>
    <ligand>
        <name>substrate</name>
    </ligand>
</feature>
<dbReference type="SUPFAM" id="SSF51338">
    <property type="entry name" value="Composite domain of metallo-dependent hydrolases"/>
    <property type="match status" value="1"/>
</dbReference>